<keyword evidence="1" id="KW-1133">Transmembrane helix</keyword>
<feature type="transmembrane region" description="Helical" evidence="1">
    <location>
        <begin position="126"/>
        <end position="144"/>
    </location>
</feature>
<feature type="transmembrane region" description="Helical" evidence="1">
    <location>
        <begin position="295"/>
        <end position="317"/>
    </location>
</feature>
<feature type="transmembrane region" description="Helical" evidence="1">
    <location>
        <begin position="151"/>
        <end position="168"/>
    </location>
</feature>
<feature type="domain" description="Acyltransferase 3" evidence="2">
    <location>
        <begin position="7"/>
        <end position="313"/>
    </location>
</feature>
<feature type="transmembrane region" description="Helical" evidence="1">
    <location>
        <begin position="46"/>
        <end position="65"/>
    </location>
</feature>
<evidence type="ECO:0000313" key="4">
    <source>
        <dbReference type="Proteomes" id="UP001465153"/>
    </source>
</evidence>
<dbReference type="GO" id="GO:0016746">
    <property type="term" value="F:acyltransferase activity"/>
    <property type="evidence" value="ECO:0007669"/>
    <property type="project" value="UniProtKB-KW"/>
</dbReference>
<keyword evidence="4" id="KW-1185">Reference proteome</keyword>
<gene>
    <name evidence="3" type="ORF">NBRC116591_14080</name>
</gene>
<dbReference type="InterPro" id="IPR002656">
    <property type="entry name" value="Acyl_transf_3_dom"/>
</dbReference>
<accession>A0ABQ0A7H4</accession>
<proteinExistence type="predicted"/>
<keyword evidence="1" id="KW-0472">Membrane</keyword>
<dbReference type="RefSeq" id="WP_353302192.1">
    <property type="nucleotide sequence ID" value="NZ_BAABWN010000004.1"/>
</dbReference>
<dbReference type="EMBL" id="BAABWN010000004">
    <property type="protein sequence ID" value="GAA6167598.1"/>
    <property type="molecule type" value="Genomic_DNA"/>
</dbReference>
<dbReference type="PANTHER" id="PTHR37312:SF1">
    <property type="entry name" value="MEMBRANE-BOUND ACYLTRANSFERASE YKRP-RELATED"/>
    <property type="match status" value="1"/>
</dbReference>
<name>A0ABQ0A7H4_9GAMM</name>
<feature type="transmembrane region" description="Helical" evidence="1">
    <location>
        <begin position="261"/>
        <end position="283"/>
    </location>
</feature>
<sequence length="338" mass="38688">MALSRDYWVDYAKAIGIVLVVFGHVLRGIFESGIPLSESFYHYSDSIVYSFHMPLFFFLSGLFFFDSFKKRGPISFVANKVDTVVYPYFVWSIIQLSFAILLSQYTNHPSNLNTLVSILWEPAGQFWFLYALFFFFLFSIVIFYKTFTASLTLACVGALILYLFPPLFELDGMIFIYFSTYYLFFLLGAVFRKLDDISFLGQPKWIGSLFGVFLLSQYFFHFVMDMHFEQRGVFTLWLAVVGILLVVAISVWAAQKPSKWCLYLGSSSMAIYVMHILTGSGVRVILDKFFGVDSFVIHLVAGFSAGLIVPLVALYLFNRFRLSYVFSAPISKLVLPKA</sequence>
<dbReference type="Pfam" id="PF01757">
    <property type="entry name" value="Acyl_transf_3"/>
    <property type="match status" value="1"/>
</dbReference>
<feature type="transmembrane region" description="Helical" evidence="1">
    <location>
        <begin position="236"/>
        <end position="254"/>
    </location>
</feature>
<evidence type="ECO:0000256" key="1">
    <source>
        <dbReference type="SAM" id="Phobius"/>
    </source>
</evidence>
<evidence type="ECO:0000259" key="2">
    <source>
        <dbReference type="Pfam" id="PF01757"/>
    </source>
</evidence>
<comment type="caution">
    <text evidence="3">The sequence shown here is derived from an EMBL/GenBank/DDBJ whole genome shotgun (WGS) entry which is preliminary data.</text>
</comment>
<dbReference type="Proteomes" id="UP001465153">
    <property type="component" value="Unassembled WGS sequence"/>
</dbReference>
<feature type="transmembrane region" description="Helical" evidence="1">
    <location>
        <begin position="206"/>
        <end position="224"/>
    </location>
</feature>
<feature type="transmembrane region" description="Helical" evidence="1">
    <location>
        <begin position="174"/>
        <end position="194"/>
    </location>
</feature>
<protein>
    <submittedName>
        <fullName evidence="3">Acyltransferase</fullName>
    </submittedName>
</protein>
<dbReference type="PANTHER" id="PTHR37312">
    <property type="entry name" value="MEMBRANE-BOUND ACYLTRANSFERASE YKRP-RELATED"/>
    <property type="match status" value="1"/>
</dbReference>
<organism evidence="3 4">
    <name type="scientific">Sessilibacter corallicola</name>
    <dbReference type="NCBI Taxonomy" id="2904075"/>
    <lineage>
        <taxon>Bacteria</taxon>
        <taxon>Pseudomonadati</taxon>
        <taxon>Pseudomonadota</taxon>
        <taxon>Gammaproteobacteria</taxon>
        <taxon>Cellvibrionales</taxon>
        <taxon>Cellvibrionaceae</taxon>
        <taxon>Sessilibacter</taxon>
    </lineage>
</organism>
<feature type="transmembrane region" description="Helical" evidence="1">
    <location>
        <begin position="85"/>
        <end position="106"/>
    </location>
</feature>
<feature type="transmembrane region" description="Helical" evidence="1">
    <location>
        <begin position="7"/>
        <end position="26"/>
    </location>
</feature>
<evidence type="ECO:0000313" key="3">
    <source>
        <dbReference type="EMBL" id="GAA6167598.1"/>
    </source>
</evidence>
<keyword evidence="3" id="KW-0012">Acyltransferase</keyword>
<keyword evidence="3" id="KW-0808">Transferase</keyword>
<keyword evidence="1" id="KW-0812">Transmembrane</keyword>
<dbReference type="InterPro" id="IPR052734">
    <property type="entry name" value="Nod_factor_acetyltransferase"/>
</dbReference>
<reference evidence="3 4" key="1">
    <citation type="submission" date="2024-04" db="EMBL/GenBank/DDBJ databases">
        <title>Draft genome sequence of Sessilibacter corallicola NBRC 116591.</title>
        <authorList>
            <person name="Miyakawa T."/>
            <person name="Kusuya Y."/>
            <person name="Miura T."/>
        </authorList>
    </citation>
    <scope>NUCLEOTIDE SEQUENCE [LARGE SCALE GENOMIC DNA]</scope>
    <source>
        <strain evidence="3 4">KU-00831-HH</strain>
    </source>
</reference>